<dbReference type="OrthoDB" id="9915667at2"/>
<reference evidence="3" key="1">
    <citation type="submission" date="2014-06" db="EMBL/GenBank/DDBJ databases">
        <authorList>
            <person name="Winans N.J."/>
            <person name="Newell P.D."/>
            <person name="Douglas A.E."/>
        </authorList>
    </citation>
    <scope>NUCLEOTIDE SEQUENCE [LARGE SCALE GENOMIC DNA]</scope>
</reference>
<dbReference type="RefSeq" id="WP_086638052.1">
    <property type="nucleotide sequence ID" value="NZ_JOPJ01000002.1"/>
</dbReference>
<keyword evidence="1" id="KW-1133">Transmembrane helix</keyword>
<gene>
    <name evidence="2" type="ORF">HK26_03940</name>
</gene>
<evidence type="ECO:0000313" key="2">
    <source>
        <dbReference type="EMBL" id="OUJ13810.1"/>
    </source>
</evidence>
<keyword evidence="1" id="KW-0812">Transmembrane</keyword>
<feature type="transmembrane region" description="Helical" evidence="1">
    <location>
        <begin position="71"/>
        <end position="93"/>
    </location>
</feature>
<keyword evidence="1" id="KW-0472">Membrane</keyword>
<name>A0A252BXY8_9PROT</name>
<dbReference type="EMBL" id="JOPJ01000002">
    <property type="protein sequence ID" value="OUJ13810.1"/>
    <property type="molecule type" value="Genomic_DNA"/>
</dbReference>
<proteinExistence type="predicted"/>
<dbReference type="AlphaFoldDB" id="A0A252BXY8"/>
<protein>
    <submittedName>
        <fullName evidence="2">Uncharacterized protein</fullName>
    </submittedName>
</protein>
<dbReference type="Proteomes" id="UP000194931">
    <property type="component" value="Unassembled WGS sequence"/>
</dbReference>
<comment type="caution">
    <text evidence="2">The sequence shown here is derived from an EMBL/GenBank/DDBJ whole genome shotgun (WGS) entry which is preliminary data.</text>
</comment>
<evidence type="ECO:0000313" key="3">
    <source>
        <dbReference type="Proteomes" id="UP000194931"/>
    </source>
</evidence>
<accession>A0A252BXY8</accession>
<keyword evidence="3" id="KW-1185">Reference proteome</keyword>
<sequence length="95" mass="10068">MGEAAAISSEAPVGVYITRPEFSERMSALTSNVRLVEADVVKIKSKQDTQQATLNEILTAVQKQGSFKNSLIAGFSGLGGGIAAGTVYLLHWLTQ</sequence>
<organism evidence="2 3">
    <name type="scientific">Acetobacter okinawensis</name>
    <dbReference type="NCBI Taxonomy" id="1076594"/>
    <lineage>
        <taxon>Bacteria</taxon>
        <taxon>Pseudomonadati</taxon>
        <taxon>Pseudomonadota</taxon>
        <taxon>Alphaproteobacteria</taxon>
        <taxon>Acetobacterales</taxon>
        <taxon>Acetobacteraceae</taxon>
        <taxon>Acetobacter</taxon>
    </lineage>
</organism>
<evidence type="ECO:0000256" key="1">
    <source>
        <dbReference type="SAM" id="Phobius"/>
    </source>
</evidence>